<evidence type="ECO:0000313" key="3">
    <source>
        <dbReference type="EMBL" id="MBL1088123.1"/>
    </source>
</evidence>
<dbReference type="EMBL" id="JAERRI010000001">
    <property type="protein sequence ID" value="MBL1088123.1"/>
    <property type="molecule type" value="Genomic_DNA"/>
</dbReference>
<dbReference type="SUPFAM" id="SSF53474">
    <property type="entry name" value="alpha/beta-Hydrolases"/>
    <property type="match status" value="1"/>
</dbReference>
<keyword evidence="4" id="KW-1185">Reference proteome</keyword>
<dbReference type="Gene3D" id="3.40.50.1820">
    <property type="entry name" value="alpha/beta hydrolase"/>
    <property type="match status" value="1"/>
</dbReference>
<proteinExistence type="predicted"/>
<dbReference type="RefSeq" id="WP_201801312.1">
    <property type="nucleotide sequence ID" value="NZ_JAERRI010000001.1"/>
</dbReference>
<organism evidence="3 4">
    <name type="scientific">Streptomyces siderophoricus</name>
    <dbReference type="NCBI Taxonomy" id="2802281"/>
    <lineage>
        <taxon>Bacteria</taxon>
        <taxon>Bacillati</taxon>
        <taxon>Actinomycetota</taxon>
        <taxon>Actinomycetes</taxon>
        <taxon>Kitasatosporales</taxon>
        <taxon>Streptomycetaceae</taxon>
        <taxon>Streptomyces</taxon>
    </lineage>
</organism>
<feature type="domain" description="AB hydrolase-1" evidence="2">
    <location>
        <begin position="36"/>
        <end position="277"/>
    </location>
</feature>
<dbReference type="PANTHER" id="PTHR43329">
    <property type="entry name" value="EPOXIDE HYDROLASE"/>
    <property type="match status" value="1"/>
</dbReference>
<dbReference type="Pfam" id="PF00561">
    <property type="entry name" value="Abhydrolase_1"/>
    <property type="match status" value="1"/>
</dbReference>
<reference evidence="3 4" key="1">
    <citation type="submission" date="2021-01" db="EMBL/GenBank/DDBJ databases">
        <title>WGS of actinomycetes isolated from Thailand.</title>
        <authorList>
            <person name="Thawai C."/>
        </authorList>
    </citation>
    <scope>NUCLEOTIDE SEQUENCE [LARGE SCALE GENOMIC DNA]</scope>
    <source>
        <strain evidence="3 4">CH9-7</strain>
    </source>
</reference>
<accession>A0ABS1MJH8</accession>
<evidence type="ECO:0000313" key="4">
    <source>
        <dbReference type="Proteomes" id="UP000629371"/>
    </source>
</evidence>
<dbReference type="InterPro" id="IPR029058">
    <property type="entry name" value="AB_hydrolase_fold"/>
</dbReference>
<dbReference type="InterPro" id="IPR000073">
    <property type="entry name" value="AB_hydrolase_1"/>
</dbReference>
<name>A0ABS1MJH8_9ACTN</name>
<dbReference type="InterPro" id="IPR000639">
    <property type="entry name" value="Epox_hydrolase-like"/>
</dbReference>
<protein>
    <submittedName>
        <fullName evidence="3">Alpha/beta hydrolase</fullName>
    </submittedName>
</protein>
<keyword evidence="1 3" id="KW-0378">Hydrolase</keyword>
<dbReference type="GO" id="GO:0016787">
    <property type="term" value="F:hydrolase activity"/>
    <property type="evidence" value="ECO:0007669"/>
    <property type="project" value="UniProtKB-KW"/>
</dbReference>
<dbReference type="PRINTS" id="PR00412">
    <property type="entry name" value="EPOXHYDRLASE"/>
</dbReference>
<evidence type="ECO:0000256" key="1">
    <source>
        <dbReference type="ARBA" id="ARBA00022801"/>
    </source>
</evidence>
<dbReference type="PRINTS" id="PR00111">
    <property type="entry name" value="ABHYDROLASE"/>
</dbReference>
<evidence type="ECO:0000259" key="2">
    <source>
        <dbReference type="Pfam" id="PF00561"/>
    </source>
</evidence>
<comment type="caution">
    <text evidence="3">The sequence shown here is derived from an EMBL/GenBank/DDBJ whole genome shotgun (WGS) entry which is preliminary data.</text>
</comment>
<gene>
    <name evidence="3" type="ORF">JK360_01715</name>
</gene>
<sequence length="302" mass="34072">MISSDRPLPTLEGAEHRWVTVRGARLHIAEFGSGEPVVLLHGFPQHWYAWRALVPLLAHDHRLICVDLRGFGWSEQTRRGYDTDGLGDDVLALLDELNLDRVTLVGHNWGAGVGFRLCQRAPGRFRAFLALNMAHPWTRHRDVLPNLWRMWFTAFLEYPVVGRLVLRHWPAFTRYLLRRAVADPRAWQDADLTEFTAAAQASAHAGQAMFWQYVVRDIPAGFRGTHRRQRLTVPTCVLVGEHDPVIPPALLRGDPHADDLTVRIVPGAGHHLHEERPTLVAEALRALIAGAGGRTDRKDRAC</sequence>
<dbReference type="Proteomes" id="UP000629371">
    <property type="component" value="Unassembled WGS sequence"/>
</dbReference>